<dbReference type="EMBL" id="LCWV01000009">
    <property type="protein sequence ID" value="PWI70437.1"/>
    <property type="molecule type" value="Genomic_DNA"/>
</dbReference>
<reference evidence="2 5" key="4">
    <citation type="journal article" date="2024" name="Microbiol. Resour. Announc.">
        <title>Genome annotations for the ascomycete fungi Trichoderma harzianum, Trichoderma aggressivum, and Purpureocillium lilacinum.</title>
        <authorList>
            <person name="Beijen E.P.W."/>
            <person name="Ohm R.A."/>
        </authorList>
    </citation>
    <scope>NUCLEOTIDE SEQUENCE [LARGE SCALE GENOMIC DNA]</scope>
    <source>
        <strain evidence="2 5">CBS 150709</strain>
    </source>
</reference>
<dbReference type="Proteomes" id="UP001287286">
    <property type="component" value="Unassembled WGS sequence"/>
</dbReference>
<feature type="region of interest" description="Disordered" evidence="1">
    <location>
        <begin position="167"/>
        <end position="194"/>
    </location>
</feature>
<comment type="caution">
    <text evidence="3">The sequence shown here is derived from an EMBL/GenBank/DDBJ whole genome shotgun (WGS) entry which is preliminary data.</text>
</comment>
<reference evidence="3" key="1">
    <citation type="submission" date="2015-05" db="EMBL/GenBank/DDBJ databases">
        <authorList>
            <person name="Wang D.B."/>
            <person name="Wang M."/>
        </authorList>
    </citation>
    <scope>NUCLEOTIDE SEQUENCE</scope>
    <source>
        <strain evidence="3">36-1</strain>
    </source>
</reference>
<reference evidence="3 4" key="2">
    <citation type="journal article" date="2016" name="Front. Microbiol.">
        <title>Genome and transcriptome sequences reveal the specific parasitism of the nematophagous Purpureocillium lilacinum 36-1.</title>
        <authorList>
            <person name="Xie J."/>
            <person name="Li S."/>
            <person name="Mo C."/>
            <person name="Xiao X."/>
            <person name="Peng D."/>
            <person name="Wang G."/>
            <person name="Xiao Y."/>
        </authorList>
    </citation>
    <scope>NUCLEOTIDE SEQUENCE [LARGE SCALE GENOMIC DNA]</scope>
    <source>
        <strain evidence="3 4">36-1</strain>
    </source>
</reference>
<evidence type="ECO:0000313" key="2">
    <source>
        <dbReference type="EMBL" id="KAK4089647.1"/>
    </source>
</evidence>
<name>A0A2U3E7I1_PURLI</name>
<dbReference type="PANTHER" id="PTHR40640">
    <property type="entry name" value="ANCHORED GLYCOPROTEIN, PUTATIVE (AFU_ORTHOLOGUE AFUA_8G04860)-RELATED"/>
    <property type="match status" value="1"/>
</dbReference>
<evidence type="ECO:0000256" key="1">
    <source>
        <dbReference type="SAM" id="MobiDB-lite"/>
    </source>
</evidence>
<reference evidence="2" key="3">
    <citation type="submission" date="2023-11" db="EMBL/GenBank/DDBJ databases">
        <authorList>
            <person name="Beijen E."/>
            <person name="Ohm R.A."/>
        </authorList>
    </citation>
    <scope>NUCLEOTIDE SEQUENCE</scope>
    <source>
        <strain evidence="2">CBS 150709</strain>
    </source>
</reference>
<gene>
    <name evidence="3" type="ORF">PCL_12836</name>
    <name evidence="2" type="ORF">Purlil1_6216</name>
</gene>
<proteinExistence type="predicted"/>
<evidence type="ECO:0000313" key="4">
    <source>
        <dbReference type="Proteomes" id="UP000245956"/>
    </source>
</evidence>
<protein>
    <submittedName>
        <fullName evidence="3">Uncharacterized protein</fullName>
    </submittedName>
</protein>
<dbReference type="Proteomes" id="UP000245956">
    <property type="component" value="Unassembled WGS sequence"/>
</dbReference>
<sequence>MKKGPPGERAKISVDANEARHGVGTSACAGGKDGISLRGAQIVVAMSGITYLTVKNPGIALESQALTGNQGLHCQPAAAVVCRASSAVRLTPRAAAYSGVGTNLISPASPRRLARPDARPRPLVPRRIRISCRPSPLLFLALLPDLFSLAAHASWTAVPDLDRRADRFRPLDPSARPPAHRRRHRRRRQPTTTTTTIMAMPGLRSSLAACLLLLLLDCTPCRAASQTAPTPTITTAPVFIPDYPSQSWSLFRGSVLSANQTASETTYTIFCPTETPAACDISLEFPFIIVEGQSTLKFHGTLTSTYIADLACNMNGTTAATCSGYSSYASGYTNGHHTGPTEVSWTSTLSGTHVQWGVLTLTDKPTTTDNSLDVTPTDITAPTVASSVLYGPNITSTSSGGRETVDNRMLTVVAAAALLVAAVLA</sequence>
<accession>A0A2U3E7I1</accession>
<evidence type="ECO:0000313" key="5">
    <source>
        <dbReference type="Proteomes" id="UP001287286"/>
    </source>
</evidence>
<feature type="compositionally biased region" description="Basic residues" evidence="1">
    <location>
        <begin position="178"/>
        <end position="189"/>
    </location>
</feature>
<organism evidence="3 4">
    <name type="scientific">Purpureocillium lilacinum</name>
    <name type="common">Paecilomyces lilacinus</name>
    <dbReference type="NCBI Taxonomy" id="33203"/>
    <lineage>
        <taxon>Eukaryota</taxon>
        <taxon>Fungi</taxon>
        <taxon>Dikarya</taxon>
        <taxon>Ascomycota</taxon>
        <taxon>Pezizomycotina</taxon>
        <taxon>Sordariomycetes</taxon>
        <taxon>Hypocreomycetidae</taxon>
        <taxon>Hypocreales</taxon>
        <taxon>Ophiocordycipitaceae</taxon>
        <taxon>Purpureocillium</taxon>
    </lineage>
</organism>
<evidence type="ECO:0000313" key="3">
    <source>
        <dbReference type="EMBL" id="PWI70437.1"/>
    </source>
</evidence>
<keyword evidence="5" id="KW-1185">Reference proteome</keyword>
<dbReference type="PANTHER" id="PTHR40640:SF1">
    <property type="entry name" value="ANCHORED GLYCOPROTEIN, PUTATIVE (AFU_ORTHOLOGUE AFUA_8G04860)-RELATED"/>
    <property type="match status" value="1"/>
</dbReference>
<dbReference type="AlphaFoldDB" id="A0A2U3E7I1"/>
<dbReference type="EMBL" id="JAWRVI010000019">
    <property type="protein sequence ID" value="KAK4089647.1"/>
    <property type="molecule type" value="Genomic_DNA"/>
</dbReference>